<evidence type="ECO:0000256" key="2">
    <source>
        <dbReference type="ARBA" id="ARBA00022692"/>
    </source>
</evidence>
<reference evidence="5 6" key="1">
    <citation type="journal article" date="2018" name="Nat. Biotechnol.">
        <title>A standardized bacterial taxonomy based on genome phylogeny substantially revises the tree of life.</title>
        <authorList>
            <person name="Parks D.H."/>
            <person name="Chuvochina M."/>
            <person name="Waite D.W."/>
            <person name="Rinke C."/>
            <person name="Skarshewski A."/>
            <person name="Chaumeil P.A."/>
            <person name="Hugenholtz P."/>
        </authorList>
    </citation>
    <scope>NUCLEOTIDE SEQUENCE [LARGE SCALE GENOMIC DNA]</scope>
    <source>
        <strain evidence="5">UBA9956</strain>
    </source>
</reference>
<dbReference type="PANTHER" id="PTHR36985">
    <property type="entry name" value="TRANSLOCATION AND ASSEMBLY MODULE SUBUNIT TAMB"/>
    <property type="match status" value="1"/>
</dbReference>
<dbReference type="GO" id="GO:0016020">
    <property type="term" value="C:membrane"/>
    <property type="evidence" value="ECO:0007669"/>
    <property type="project" value="UniProtKB-SubCell"/>
</dbReference>
<comment type="caution">
    <text evidence="5">The sequence shown here is derived from an EMBL/GenBank/DDBJ whole genome shotgun (WGS) entry which is preliminary data.</text>
</comment>
<comment type="subcellular location">
    <subcellularLocation>
        <location evidence="1">Membrane</location>
        <topology evidence="1">Single-pass membrane protein</topology>
    </subcellularLocation>
</comment>
<keyword evidence="2" id="KW-0812">Transmembrane</keyword>
<evidence type="ECO:0000256" key="4">
    <source>
        <dbReference type="ARBA" id="ARBA00023136"/>
    </source>
</evidence>
<dbReference type="PANTHER" id="PTHR36985:SF1">
    <property type="entry name" value="TRANSLOCATION AND ASSEMBLY MODULE SUBUNIT TAMB"/>
    <property type="match status" value="1"/>
</dbReference>
<evidence type="ECO:0000313" key="5">
    <source>
        <dbReference type="EMBL" id="HAV91872.1"/>
    </source>
</evidence>
<dbReference type="EMBL" id="DMZY01000052">
    <property type="protein sequence ID" value="HAV91872.1"/>
    <property type="molecule type" value="Genomic_DNA"/>
</dbReference>
<sequence length="880" mass="97852">MKRFKKPIIILIIVILALSLTQSILVFTGVFNRIVRENLERVFSKALNGSCHISDIKGKWNYYEISGVEIRSDNLDADILRGEIEINLAAVLIKKININRIFLDSANIYIKKSAPDTSLKPDTTASKSIQKIIENIPFSINAPEITLKKINLHFDTLYAEDIELNAVLSLNKKRGYLLYRIENCDLNGYANLKGSRGEIGFKTDSLFHKGVIATDVFTIDNSIGLKNDTLFIDEINMKMKAENYPLLKHFYTLLGNIKIKGRISKEFQDISLEADFKRAGMDSMFFNKIKLSSVWKEDTIKIKSLECSDSTFPFSSSGFAELSPKLNTELNIALKGVKAEHFIKNAEIKENSIYGVMHLKTNMKDAATLVLDSLYGFYGNIKNIKASGSASYIDSELSIKNIILKIEDGELSADGNISSKKGMIDLKVSDFPLEILTSLKNDISVLGQANGEMKIEGGARDYRFSYNLEVTNAYYEKNTFEYFSSSGSLNGSGLNIQKGVIQGSFINGTVFGKNVSIVYFEALKDIDDIYVDIDGVSEILSFGLSGKIKANKDFSEAQGQISRFDIKTDIDEFSLNNPAYIGFSGKSVYADSFNLSGSDGFIKGNFGMSADSLKFKIDCYDKNLSITRYISGVDLKGDAEFSAMGEGPKDSIRMKFNTAVRHFKYGGINVDSLFLNCDYDGENLDINYLNAFQNDKLSYIYGRIEIDEKKLEESKIDIEFNLKNIDEKYFAPLENVFTMKTESGLKAEGRLTGTVSDPKMDGNLILDSTDVYIVSLGTTVKAAKGEVVLRGDSAIVTALKGKTEKGEVYLTGGASLKKYIMQEYWFDIEATGVHSIGIDYVDVFANCSLDIRGNMKKVDLNGLIKITEGVSKFPFVSSSD</sequence>
<keyword evidence="3" id="KW-1133">Transmembrane helix</keyword>
<name>A0A350H8K6_UNCW3</name>
<organism evidence="5 6">
    <name type="scientific">candidate division WOR-3 bacterium</name>
    <dbReference type="NCBI Taxonomy" id="2052148"/>
    <lineage>
        <taxon>Bacteria</taxon>
        <taxon>Bacteria division WOR-3</taxon>
    </lineage>
</organism>
<proteinExistence type="predicted"/>
<evidence type="ECO:0000313" key="6">
    <source>
        <dbReference type="Proteomes" id="UP000264062"/>
    </source>
</evidence>
<evidence type="ECO:0000256" key="1">
    <source>
        <dbReference type="ARBA" id="ARBA00004167"/>
    </source>
</evidence>
<accession>A0A350H8K6</accession>
<dbReference type="Proteomes" id="UP000264062">
    <property type="component" value="Unassembled WGS sequence"/>
</dbReference>
<feature type="non-terminal residue" evidence="5">
    <location>
        <position position="880"/>
    </location>
</feature>
<protein>
    <submittedName>
        <fullName evidence="5">Uncharacterized protein</fullName>
    </submittedName>
</protein>
<dbReference type="AlphaFoldDB" id="A0A350H8K6"/>
<keyword evidence="4" id="KW-0472">Membrane</keyword>
<gene>
    <name evidence="5" type="ORF">DCW38_01655</name>
</gene>
<evidence type="ECO:0000256" key="3">
    <source>
        <dbReference type="ARBA" id="ARBA00022989"/>
    </source>
</evidence>